<dbReference type="CDD" id="cd09596">
    <property type="entry name" value="M36"/>
    <property type="match status" value="1"/>
</dbReference>
<keyword evidence="6" id="KW-0732">Signal</keyword>
<comment type="cofactor">
    <cofactor evidence="12">
        <name>Zn(2+)</name>
        <dbReference type="ChEBI" id="CHEBI:29105"/>
    </cofactor>
    <text evidence="12">Binds 1 zinc ion per subunit.</text>
</comment>
<feature type="binding site" evidence="12">
    <location>
        <position position="442"/>
    </location>
    <ligand>
        <name>Zn(2+)</name>
        <dbReference type="ChEBI" id="CHEBI:29105"/>
        <note>catalytic</note>
    </ligand>
</feature>
<accession>A0A075AZS8</accession>
<feature type="binding site" evidence="12">
    <location>
        <position position="412"/>
    </location>
    <ligand>
        <name>Zn(2+)</name>
        <dbReference type="ChEBI" id="CHEBI:29105"/>
        <note>catalytic</note>
    </ligand>
</feature>
<dbReference type="InterPro" id="IPR027268">
    <property type="entry name" value="Peptidase_M4/M1_CTD_sf"/>
</dbReference>
<dbReference type="OrthoDB" id="3227768at2759"/>
<dbReference type="PANTHER" id="PTHR33478">
    <property type="entry name" value="EXTRACELLULAR METALLOPROTEINASE MEP"/>
    <property type="match status" value="1"/>
</dbReference>
<comment type="subcellular location">
    <subcellularLocation>
        <location evidence="1 13">Secreted</location>
    </subcellularLocation>
</comment>
<dbReference type="Gene3D" id="3.10.170.10">
    <property type="match status" value="1"/>
</dbReference>
<dbReference type="InterPro" id="IPR001842">
    <property type="entry name" value="Peptidase_M36"/>
</dbReference>
<reference evidence="15 16" key="1">
    <citation type="journal article" date="2013" name="Curr. Biol.">
        <title>Shared signatures of parasitism and phylogenomics unite Cryptomycota and microsporidia.</title>
        <authorList>
            <person name="James T.Y."/>
            <person name="Pelin A."/>
            <person name="Bonen L."/>
            <person name="Ahrendt S."/>
            <person name="Sain D."/>
            <person name="Corradi N."/>
            <person name="Stajich J.E."/>
        </authorList>
    </citation>
    <scope>NUCLEOTIDE SEQUENCE [LARGE SCALE GENOMIC DNA]</scope>
    <source>
        <strain evidence="15 16">CSF55</strain>
    </source>
</reference>
<dbReference type="SUPFAM" id="SSF55486">
    <property type="entry name" value="Metalloproteases ('zincins'), catalytic domain"/>
    <property type="match status" value="1"/>
</dbReference>
<feature type="domain" description="FTP" evidence="14">
    <location>
        <begin position="62"/>
        <end position="109"/>
    </location>
</feature>
<keyword evidence="10 13" id="KW-0865">Zymogen</keyword>
<organism evidence="15 16">
    <name type="scientific">Rozella allomycis (strain CSF55)</name>
    <dbReference type="NCBI Taxonomy" id="988480"/>
    <lineage>
        <taxon>Eukaryota</taxon>
        <taxon>Fungi</taxon>
        <taxon>Fungi incertae sedis</taxon>
        <taxon>Cryptomycota</taxon>
        <taxon>Cryptomycota incertae sedis</taxon>
        <taxon>Rozella</taxon>
    </lineage>
</organism>
<evidence type="ECO:0000313" key="16">
    <source>
        <dbReference type="Proteomes" id="UP000030755"/>
    </source>
</evidence>
<dbReference type="OMA" id="YIWTRAN"/>
<keyword evidence="7 13" id="KW-0378">Hydrolase</keyword>
<name>A0A075AZS8_ROZAC</name>
<keyword evidence="4 13" id="KW-0645">Protease</keyword>
<keyword evidence="16" id="KW-1185">Reference proteome</keyword>
<dbReference type="GO" id="GO:0008270">
    <property type="term" value="F:zinc ion binding"/>
    <property type="evidence" value="ECO:0007669"/>
    <property type="project" value="InterPro"/>
</dbReference>
<comment type="similarity">
    <text evidence="2 13">Belongs to the peptidase M36 family.</text>
</comment>
<evidence type="ECO:0000256" key="2">
    <source>
        <dbReference type="ARBA" id="ARBA00006006"/>
    </source>
</evidence>
<dbReference type="GO" id="GO:0004222">
    <property type="term" value="F:metalloendopeptidase activity"/>
    <property type="evidence" value="ECO:0007669"/>
    <property type="project" value="InterPro"/>
</dbReference>
<keyword evidence="8 12" id="KW-0862">Zinc</keyword>
<keyword evidence="3 13" id="KW-0964">Secreted</keyword>
<gene>
    <name evidence="15" type="ORF">O9G_003261</name>
</gene>
<dbReference type="EC" id="3.4.24.-" evidence="13"/>
<dbReference type="GO" id="GO:0006508">
    <property type="term" value="P:proteolysis"/>
    <property type="evidence" value="ECO:0007669"/>
    <property type="project" value="UniProtKB-KW"/>
</dbReference>
<dbReference type="Gene3D" id="1.10.390.10">
    <property type="entry name" value="Neutral Protease Domain 2"/>
    <property type="match status" value="1"/>
</dbReference>
<evidence type="ECO:0000256" key="12">
    <source>
        <dbReference type="PIRSR" id="PIRSR601842-2"/>
    </source>
</evidence>
<evidence type="ECO:0000256" key="7">
    <source>
        <dbReference type="ARBA" id="ARBA00022801"/>
    </source>
</evidence>
<evidence type="ECO:0000256" key="4">
    <source>
        <dbReference type="ARBA" id="ARBA00022670"/>
    </source>
</evidence>
<evidence type="ECO:0000256" key="11">
    <source>
        <dbReference type="PIRSR" id="PIRSR601842-1"/>
    </source>
</evidence>
<dbReference type="Pfam" id="PF02128">
    <property type="entry name" value="Peptidase_M36"/>
    <property type="match status" value="1"/>
</dbReference>
<protein>
    <recommendedName>
        <fullName evidence="13">Extracellular metalloproteinase</fullName>
        <ecNumber evidence="13">3.4.24.-</ecNumber>
    </recommendedName>
    <alternativeName>
        <fullName evidence="13">Fungalysin</fullName>
    </alternativeName>
</protein>
<dbReference type="InterPro" id="IPR050371">
    <property type="entry name" value="Fungal_virulence_M36"/>
</dbReference>
<evidence type="ECO:0000256" key="8">
    <source>
        <dbReference type="ARBA" id="ARBA00022833"/>
    </source>
</evidence>
<dbReference type="GO" id="GO:0005615">
    <property type="term" value="C:extracellular space"/>
    <property type="evidence" value="ECO:0007669"/>
    <property type="project" value="InterPro"/>
</dbReference>
<feature type="active site" evidence="11">
    <location>
        <position position="413"/>
    </location>
</feature>
<proteinExistence type="inferred from homology"/>
<dbReference type="EMBL" id="KE560757">
    <property type="protein sequence ID" value="EPZ35778.1"/>
    <property type="molecule type" value="Genomic_DNA"/>
</dbReference>
<evidence type="ECO:0000259" key="14">
    <source>
        <dbReference type="Pfam" id="PF07504"/>
    </source>
</evidence>
<evidence type="ECO:0000256" key="3">
    <source>
        <dbReference type="ARBA" id="ARBA00022525"/>
    </source>
</evidence>
<dbReference type="PANTHER" id="PTHR33478:SF1">
    <property type="entry name" value="EXTRACELLULAR METALLOPROTEINASE MEP"/>
    <property type="match status" value="1"/>
</dbReference>
<keyword evidence="5 12" id="KW-0479">Metal-binding</keyword>
<evidence type="ECO:0000256" key="1">
    <source>
        <dbReference type="ARBA" id="ARBA00004613"/>
    </source>
</evidence>
<keyword evidence="9 13" id="KW-0482">Metalloprotease</keyword>
<dbReference type="PRINTS" id="PR00999">
    <property type="entry name" value="FUNGALYSIN"/>
</dbReference>
<dbReference type="Proteomes" id="UP000030755">
    <property type="component" value="Unassembled WGS sequence"/>
</dbReference>
<dbReference type="HOGENOM" id="CLU_012703_3_0_1"/>
<evidence type="ECO:0000256" key="10">
    <source>
        <dbReference type="ARBA" id="ARBA00023145"/>
    </source>
</evidence>
<dbReference type="Pfam" id="PF07504">
    <property type="entry name" value="FTP"/>
    <property type="match status" value="1"/>
</dbReference>
<evidence type="ECO:0000256" key="13">
    <source>
        <dbReference type="RuleBase" id="RU364017"/>
    </source>
</evidence>
<sequence>MKEQICERIHFTPIVQNVPRFFTLDVAETLKETNGAYKIGLDFVNKWLKRSNSKHRHKFEAIVKDHYTSQNGITHIYLKQTYKDIEICNGDFNLNIDASGRIISFGQSFYKGNKIHGNEERVSALESVTTLLNHLDSSLMNQYDSFLLTSYEELDHKHKEHLGFTDSHNIYIASSSGRKPILVNEGYIITSDDTLRHVWDIELDIQDNWIRAQVCSSTQEILGLVDWVKYATYHVYPAGIADPLSGERTVEVDPEDEIASPKGWTTKINSVVQTRGNNVWAQENWEGEHEWKSNHRPKVANNTFDFPINFTKSPKSYVDAAITNLFYWNNLLHDILYHYGFDERAGNFQDDNFGNGGKGGDAVIANAQDGSGTDNANFATPPDGRRPRMRMYIWDVTKPNRDGDLDSGVIIHEYFHGVSIRLTGGPSNVDCLNYGESAGMGEGWGDLVALMLHQHRDYTRDKDFLMGSYVFNGKTIRKYPYSTDMSKSKKMLKSLIDPESYGFLRRWRYWEPHAKGEVWTAILWEVYWNLVDKHGFDPDWINGKGGNNIMLQLVIDGLKLQPCHPSFVDARDAILQADEHNYSGSNYCELWAGFAKRGLGLKAKSGGKEDFSLPKTCEINDD</sequence>
<dbReference type="AlphaFoldDB" id="A0A075AZS8"/>
<feature type="binding site" evidence="12">
    <location>
        <position position="416"/>
    </location>
    <ligand>
        <name>Zn(2+)</name>
        <dbReference type="ChEBI" id="CHEBI:29105"/>
        <note>catalytic</note>
    </ligand>
</feature>
<evidence type="ECO:0000256" key="6">
    <source>
        <dbReference type="ARBA" id="ARBA00022729"/>
    </source>
</evidence>
<evidence type="ECO:0000313" key="15">
    <source>
        <dbReference type="EMBL" id="EPZ35778.1"/>
    </source>
</evidence>
<evidence type="ECO:0000256" key="9">
    <source>
        <dbReference type="ARBA" id="ARBA00023049"/>
    </source>
</evidence>
<evidence type="ECO:0000256" key="5">
    <source>
        <dbReference type="ARBA" id="ARBA00022723"/>
    </source>
</evidence>
<dbReference type="InterPro" id="IPR011096">
    <property type="entry name" value="FTP_domain"/>
</dbReference>